<evidence type="ECO:0000256" key="3">
    <source>
        <dbReference type="ARBA" id="ARBA00022630"/>
    </source>
</evidence>
<dbReference type="AlphaFoldDB" id="A0AAW0YWN0"/>
<comment type="caution">
    <text evidence="8">The sequence shown here is derived from an EMBL/GenBank/DDBJ whole genome shotgun (WGS) entry which is preliminary data.</text>
</comment>
<sequence length="421" mass="46434">MASASASATTSTSTGTQRPIVILGAGVIGLTTAVQLLESEFYQSTRPPVHIVTDHLPNDPLDAKYASTIAGAHHLSFADDNDERQRRWDRKSPLDDRLTESRTAFLIMYEEWRKLGESSGLMALKQTEMFVGETKHLEIYEEHPDFTVIEESQRPKYVDHAVSFTSLTMTPLVYLNRLLTRINALSEHQVFIHRHHLSSLSALSHPSSQAIIGDRPPSAVIVCTGIGALTLGGVEDQTVVPARGQVIKVRAPWIRSGYTRQVGSLTGSEGGERTYVIPRPDGEVILGGTREIGDWFPYPREETSQDILRRVLEICPDLCPKHKIAPPLVQAQNQMEKPITGHPLDRDEGTAISPLQSLVVQTLVGFRPSRELGTRLERGPDLELEEGIQTAVIYNYGHGGAGWQSCWGTAEDAVDLLLQAI</sequence>
<dbReference type="GO" id="GO:0005737">
    <property type="term" value="C:cytoplasm"/>
    <property type="evidence" value="ECO:0007669"/>
    <property type="project" value="TreeGrafter"/>
</dbReference>
<dbReference type="PANTHER" id="PTHR11530:SF11">
    <property type="entry name" value="D-ASPARTATE OXIDASE"/>
    <property type="match status" value="1"/>
</dbReference>
<feature type="binding site" evidence="6">
    <location>
        <position position="275"/>
    </location>
    <ligand>
        <name>D-dopa</name>
        <dbReference type="ChEBI" id="CHEBI:149689"/>
    </ligand>
</feature>
<keyword evidence="9" id="KW-1185">Reference proteome</keyword>
<evidence type="ECO:0000313" key="8">
    <source>
        <dbReference type="EMBL" id="KAK8844062.1"/>
    </source>
</evidence>
<evidence type="ECO:0000313" key="9">
    <source>
        <dbReference type="Proteomes" id="UP001388673"/>
    </source>
</evidence>
<keyword evidence="5" id="KW-0560">Oxidoreductase</keyword>
<dbReference type="InterPro" id="IPR006076">
    <property type="entry name" value="FAD-dep_OxRdtase"/>
</dbReference>
<dbReference type="GO" id="GO:0071949">
    <property type="term" value="F:FAD binding"/>
    <property type="evidence" value="ECO:0007669"/>
    <property type="project" value="InterPro"/>
</dbReference>
<evidence type="ECO:0000256" key="1">
    <source>
        <dbReference type="ARBA" id="ARBA00001974"/>
    </source>
</evidence>
<feature type="binding site" evidence="6">
    <location>
        <position position="400"/>
    </location>
    <ligand>
        <name>D-dopa</name>
        <dbReference type="ChEBI" id="CHEBI:149689"/>
    </ligand>
</feature>
<comment type="cofactor">
    <cofactor evidence="1 6">
        <name>FAD</name>
        <dbReference type="ChEBI" id="CHEBI:57692"/>
    </cofactor>
</comment>
<dbReference type="RefSeq" id="XP_066799626.1">
    <property type="nucleotide sequence ID" value="XM_066949934.1"/>
</dbReference>
<dbReference type="SUPFAM" id="SSF54373">
    <property type="entry name" value="FAD-linked reductases, C-terminal domain"/>
    <property type="match status" value="1"/>
</dbReference>
<dbReference type="InterPro" id="IPR023209">
    <property type="entry name" value="DAO"/>
</dbReference>
<dbReference type="Pfam" id="PF01266">
    <property type="entry name" value="DAO"/>
    <property type="match status" value="1"/>
</dbReference>
<keyword evidence="4 6" id="KW-0274">FAD</keyword>
<keyword evidence="3" id="KW-0285">Flavoprotein</keyword>
<dbReference type="Proteomes" id="UP001388673">
    <property type="component" value="Unassembled WGS sequence"/>
</dbReference>
<evidence type="ECO:0000256" key="2">
    <source>
        <dbReference type="ARBA" id="ARBA00006730"/>
    </source>
</evidence>
<dbReference type="Gene3D" id="3.40.50.720">
    <property type="entry name" value="NAD(P)-binding Rossmann-like Domain"/>
    <property type="match status" value="1"/>
</dbReference>
<dbReference type="GO" id="GO:0019478">
    <property type="term" value="P:D-amino acid catabolic process"/>
    <property type="evidence" value="ECO:0007669"/>
    <property type="project" value="TreeGrafter"/>
</dbReference>
<dbReference type="PIRSF" id="PIRSF000189">
    <property type="entry name" value="D-aa_oxidase"/>
    <property type="match status" value="1"/>
</dbReference>
<proteinExistence type="inferred from homology"/>
<evidence type="ECO:0000256" key="4">
    <source>
        <dbReference type="ARBA" id="ARBA00022827"/>
    </source>
</evidence>
<evidence type="ECO:0000256" key="5">
    <source>
        <dbReference type="ARBA" id="ARBA00023002"/>
    </source>
</evidence>
<evidence type="ECO:0000259" key="7">
    <source>
        <dbReference type="Pfam" id="PF01266"/>
    </source>
</evidence>
<dbReference type="Gene3D" id="3.30.9.10">
    <property type="entry name" value="D-Amino Acid Oxidase, subunit A, domain 2"/>
    <property type="match status" value="1"/>
</dbReference>
<accession>A0AAW0YWN0</accession>
<dbReference type="SUPFAM" id="SSF51971">
    <property type="entry name" value="Nucleotide-binding domain"/>
    <property type="match status" value="1"/>
</dbReference>
<dbReference type="PANTHER" id="PTHR11530">
    <property type="entry name" value="D-AMINO ACID OXIDASE"/>
    <property type="match status" value="1"/>
</dbReference>
<gene>
    <name evidence="8" type="ORF">IAR55_006856</name>
</gene>
<dbReference type="GeneID" id="92184114"/>
<reference evidence="8 9" key="1">
    <citation type="journal article" date="2024" name="bioRxiv">
        <title>Comparative genomics of Cryptococcus and Kwoniella reveals pathogenesis evolution and contrasting karyotype dynamics via intercentromeric recombination or chromosome fusion.</title>
        <authorList>
            <person name="Coelho M.A."/>
            <person name="David-Palma M."/>
            <person name="Shea T."/>
            <person name="Bowers K."/>
            <person name="McGinley-Smith S."/>
            <person name="Mohammad A.W."/>
            <person name="Gnirke A."/>
            <person name="Yurkov A.M."/>
            <person name="Nowrousian M."/>
            <person name="Sun S."/>
            <person name="Cuomo C.A."/>
            <person name="Heitman J."/>
        </authorList>
    </citation>
    <scope>NUCLEOTIDE SEQUENCE [LARGE SCALE GENOMIC DNA]</scope>
    <source>
        <strain evidence="8 9">CBS 13917</strain>
    </source>
</reference>
<dbReference type="GO" id="GO:0003884">
    <property type="term" value="F:D-amino-acid oxidase activity"/>
    <property type="evidence" value="ECO:0007669"/>
    <property type="project" value="InterPro"/>
</dbReference>
<organism evidence="8 9">
    <name type="scientific">Kwoniella newhampshirensis</name>
    <dbReference type="NCBI Taxonomy" id="1651941"/>
    <lineage>
        <taxon>Eukaryota</taxon>
        <taxon>Fungi</taxon>
        <taxon>Dikarya</taxon>
        <taxon>Basidiomycota</taxon>
        <taxon>Agaricomycotina</taxon>
        <taxon>Tremellomycetes</taxon>
        <taxon>Tremellales</taxon>
        <taxon>Cryptococcaceae</taxon>
        <taxon>Kwoniella</taxon>
    </lineage>
</organism>
<dbReference type="KEGG" id="kne:92184114"/>
<protein>
    <recommendedName>
        <fullName evidence="7">FAD dependent oxidoreductase domain-containing protein</fullName>
    </recommendedName>
</protein>
<evidence type="ECO:0000256" key="6">
    <source>
        <dbReference type="PIRSR" id="PIRSR000189-1"/>
    </source>
</evidence>
<comment type="similarity">
    <text evidence="2">Belongs to the DAMOX/DASOX family.</text>
</comment>
<feature type="binding site" evidence="6">
    <location>
        <position position="367"/>
    </location>
    <ligand>
        <name>D-dopa</name>
        <dbReference type="ChEBI" id="CHEBI:149689"/>
    </ligand>
</feature>
<dbReference type="EMBL" id="JBCAWK010000014">
    <property type="protein sequence ID" value="KAK8844062.1"/>
    <property type="molecule type" value="Genomic_DNA"/>
</dbReference>
<feature type="domain" description="FAD dependent oxidoreductase" evidence="7">
    <location>
        <begin position="20"/>
        <end position="416"/>
    </location>
</feature>
<name>A0AAW0YWN0_9TREE</name>
<feature type="binding site" evidence="6">
    <location>
        <position position="224"/>
    </location>
    <ligand>
        <name>FAD</name>
        <dbReference type="ChEBI" id="CHEBI:57692"/>
    </ligand>
</feature>